<accession>A0AAU8MPE6</accession>
<protein>
    <recommendedName>
        <fullName evidence="3">Kazal-like domain-containing protein</fullName>
    </recommendedName>
</protein>
<evidence type="ECO:0008006" key="3">
    <source>
        <dbReference type="Google" id="ProtNLM"/>
    </source>
</evidence>
<feature type="signal peptide" evidence="1">
    <location>
        <begin position="1"/>
        <end position="22"/>
    </location>
</feature>
<dbReference type="RefSeq" id="WP_363796987.1">
    <property type="nucleotide sequence ID" value="NZ_CP159925.1"/>
</dbReference>
<dbReference type="AlphaFoldDB" id="A0AAU8MPE6"/>
<sequence length="65" mass="6954">MPFRKLSLTVAAAFAFAASAVAATRIPVSPCQVCRAAYQQCMLDPTLECESEFGRCLIQAGCPLE</sequence>
<gene>
    <name evidence="2" type="ORF">ABU614_17355</name>
</gene>
<evidence type="ECO:0000313" key="2">
    <source>
        <dbReference type="EMBL" id="XCO74133.1"/>
    </source>
</evidence>
<keyword evidence="1" id="KW-0732">Signal</keyword>
<dbReference type="EMBL" id="CP159925">
    <property type="protein sequence ID" value="XCO74133.1"/>
    <property type="molecule type" value="Genomic_DNA"/>
</dbReference>
<evidence type="ECO:0000256" key="1">
    <source>
        <dbReference type="SAM" id="SignalP"/>
    </source>
</evidence>
<organism evidence="2">
    <name type="scientific">Lysobacter firmicutimachus</name>
    <dbReference type="NCBI Taxonomy" id="1792846"/>
    <lineage>
        <taxon>Bacteria</taxon>
        <taxon>Pseudomonadati</taxon>
        <taxon>Pseudomonadota</taxon>
        <taxon>Gammaproteobacteria</taxon>
        <taxon>Lysobacterales</taxon>
        <taxon>Lysobacteraceae</taxon>
        <taxon>Lysobacter</taxon>
    </lineage>
</organism>
<feature type="chain" id="PRO_5043560541" description="Kazal-like domain-containing protein" evidence="1">
    <location>
        <begin position="23"/>
        <end position="65"/>
    </location>
</feature>
<reference evidence="2" key="1">
    <citation type="submission" date="2024-06" db="EMBL/GenBank/DDBJ databases">
        <authorList>
            <person name="Li S."/>
        </authorList>
    </citation>
    <scope>NUCLEOTIDE SEQUENCE</scope>
    <source>
        <strain evidence="2">SR10</strain>
    </source>
</reference>
<proteinExistence type="predicted"/>
<name>A0AAU8MPE6_9GAMM</name>